<keyword evidence="3 5" id="KW-0808">Transferase</keyword>
<dbReference type="RefSeq" id="WP_094690829.1">
    <property type="nucleotide sequence ID" value="NZ_MWWQ01000005.1"/>
</dbReference>
<comment type="catalytic activity">
    <reaction evidence="5">
        <text>L-methionyl-tRNA(fMet) + (6R)-10-formyltetrahydrofolate = N-formyl-L-methionyl-tRNA(fMet) + (6S)-5,6,7,8-tetrahydrofolate + H(+)</text>
        <dbReference type="Rhea" id="RHEA:24380"/>
        <dbReference type="Rhea" id="RHEA-COMP:9952"/>
        <dbReference type="Rhea" id="RHEA-COMP:9953"/>
        <dbReference type="ChEBI" id="CHEBI:15378"/>
        <dbReference type="ChEBI" id="CHEBI:57453"/>
        <dbReference type="ChEBI" id="CHEBI:78530"/>
        <dbReference type="ChEBI" id="CHEBI:78844"/>
        <dbReference type="ChEBI" id="CHEBI:195366"/>
        <dbReference type="EC" id="2.1.2.9"/>
    </reaction>
</comment>
<protein>
    <recommendedName>
        <fullName evidence="2 5">Methionyl-tRNA formyltransferase</fullName>
        <ecNumber evidence="2 5">2.1.2.9</ecNumber>
    </recommendedName>
</protein>
<dbReference type="InterPro" id="IPR005794">
    <property type="entry name" value="Fmt"/>
</dbReference>
<evidence type="ECO:0000256" key="1">
    <source>
        <dbReference type="ARBA" id="ARBA00010699"/>
    </source>
</evidence>
<dbReference type="InterPro" id="IPR036477">
    <property type="entry name" value="Formyl_transf_N_sf"/>
</dbReference>
<reference evidence="8 9" key="1">
    <citation type="journal article" date="2017" name="BMC Genomics">
        <title>Comparative genomic and phylogenomic analyses of the Bifidobacteriaceae family.</title>
        <authorList>
            <person name="Lugli G.A."/>
            <person name="Milani C."/>
            <person name="Turroni F."/>
            <person name="Duranti S."/>
            <person name="Mancabelli L."/>
            <person name="Mangifesta M."/>
            <person name="Ferrario C."/>
            <person name="Modesto M."/>
            <person name="Mattarelli P."/>
            <person name="Jiri K."/>
            <person name="van Sinderen D."/>
            <person name="Ventura M."/>
        </authorList>
    </citation>
    <scope>NUCLEOTIDE SEQUENCE [LARGE SCALE GENOMIC DNA]</scope>
    <source>
        <strain evidence="8 9">DSM 24744</strain>
    </source>
</reference>
<evidence type="ECO:0000313" key="9">
    <source>
        <dbReference type="Proteomes" id="UP000216454"/>
    </source>
</evidence>
<keyword evidence="9" id="KW-1185">Reference proteome</keyword>
<dbReference type="PANTHER" id="PTHR11138">
    <property type="entry name" value="METHIONYL-TRNA FORMYLTRANSFERASE"/>
    <property type="match status" value="1"/>
</dbReference>
<dbReference type="GO" id="GO:0004479">
    <property type="term" value="F:methionyl-tRNA formyltransferase activity"/>
    <property type="evidence" value="ECO:0007669"/>
    <property type="project" value="UniProtKB-UniRule"/>
</dbReference>
<evidence type="ECO:0000256" key="4">
    <source>
        <dbReference type="ARBA" id="ARBA00022917"/>
    </source>
</evidence>
<dbReference type="InterPro" id="IPR005793">
    <property type="entry name" value="Formyl_trans_C"/>
</dbReference>
<dbReference type="GO" id="GO:0005829">
    <property type="term" value="C:cytosol"/>
    <property type="evidence" value="ECO:0007669"/>
    <property type="project" value="TreeGrafter"/>
</dbReference>
<dbReference type="InterPro" id="IPR011034">
    <property type="entry name" value="Formyl_transferase-like_C_sf"/>
</dbReference>
<dbReference type="Pfam" id="PF00551">
    <property type="entry name" value="Formyl_trans_N"/>
    <property type="match status" value="1"/>
</dbReference>
<dbReference type="NCBIfam" id="TIGR00460">
    <property type="entry name" value="fmt"/>
    <property type="match status" value="1"/>
</dbReference>
<accession>A0A261F1D0</accession>
<keyword evidence="4 5" id="KW-0648">Protein biosynthesis</keyword>
<evidence type="ECO:0000259" key="6">
    <source>
        <dbReference type="Pfam" id="PF00551"/>
    </source>
</evidence>
<feature type="domain" description="Formyl transferase C-terminal" evidence="7">
    <location>
        <begin position="204"/>
        <end position="320"/>
    </location>
</feature>
<comment type="caution">
    <text evidence="8">The sequence shown here is derived from an EMBL/GenBank/DDBJ whole genome shotgun (WGS) entry which is preliminary data.</text>
</comment>
<dbReference type="SUPFAM" id="SSF53328">
    <property type="entry name" value="Formyltransferase"/>
    <property type="match status" value="1"/>
</dbReference>
<comment type="similarity">
    <text evidence="1 5">Belongs to the Fmt family.</text>
</comment>
<organism evidence="8 9">
    <name type="scientific">Pseudoscardovia suis</name>
    <dbReference type="NCBI Taxonomy" id="987063"/>
    <lineage>
        <taxon>Bacteria</taxon>
        <taxon>Bacillati</taxon>
        <taxon>Actinomycetota</taxon>
        <taxon>Actinomycetes</taxon>
        <taxon>Bifidobacteriales</taxon>
        <taxon>Bifidobacteriaceae</taxon>
        <taxon>Pseudoscardovia</taxon>
    </lineage>
</organism>
<dbReference type="CDD" id="cd08646">
    <property type="entry name" value="FMT_core_Met-tRNA-FMT_N"/>
    <property type="match status" value="1"/>
</dbReference>
<gene>
    <name evidence="5" type="primary">fmt</name>
    <name evidence="8" type="ORF">PSSU_0529</name>
</gene>
<comment type="function">
    <text evidence="5">Attaches a formyl group to the free amino group of methionyl-tRNA(fMet). The formyl group appears to play a dual role in the initiator identity of N-formylmethionyl-tRNA by promoting its recognition by IF2 and preventing the misappropriation of this tRNA by the elongation apparatus.</text>
</comment>
<dbReference type="EC" id="2.1.2.9" evidence="2 5"/>
<evidence type="ECO:0000256" key="3">
    <source>
        <dbReference type="ARBA" id="ARBA00022679"/>
    </source>
</evidence>
<dbReference type="Pfam" id="PF02911">
    <property type="entry name" value="Formyl_trans_C"/>
    <property type="match status" value="1"/>
</dbReference>
<dbReference type="HAMAP" id="MF_00182">
    <property type="entry name" value="Formyl_trans"/>
    <property type="match status" value="1"/>
</dbReference>
<name>A0A261F1D0_9BIFI</name>
<dbReference type="SUPFAM" id="SSF50486">
    <property type="entry name" value="FMT C-terminal domain-like"/>
    <property type="match status" value="1"/>
</dbReference>
<evidence type="ECO:0000256" key="2">
    <source>
        <dbReference type="ARBA" id="ARBA00012261"/>
    </source>
</evidence>
<evidence type="ECO:0000259" key="7">
    <source>
        <dbReference type="Pfam" id="PF02911"/>
    </source>
</evidence>
<dbReference type="Gene3D" id="3.40.50.12230">
    <property type="match status" value="1"/>
</dbReference>
<feature type="domain" description="Formyl transferase N-terminal" evidence="6">
    <location>
        <begin position="1"/>
        <end position="180"/>
    </location>
</feature>
<sequence>MRILFAGTPDVAVASLRLLAQAGGDIEVVGVLTRPDAPQGRGRKLAPSPVKVAAQELGIPVLDKNPRDPGFLEDLTAFGAQAAAVVAYGNILSAQVLAAMPQGWYNLHFSLLPQWRGAAPVQRAIWSGDTLTGVTVFRITEGMDEGPILAQSTTEIGAHETSGELFARLAEDGGHLLCSAMELVAQGRAVLVPQEPGAFEVAAKIRTDDARIRFDVPVFAADRQIRACTPEPGAWCMVHSSASEADAAGVKLHVDEARPVDDVSTVPADVAQQLAQGKPGALVTSKKHVWVCTRTQPLELLRVKPQGKRSMPAADWARGAHLTPEAYCD</sequence>
<dbReference type="InterPro" id="IPR002376">
    <property type="entry name" value="Formyl_transf_N"/>
</dbReference>
<dbReference type="PANTHER" id="PTHR11138:SF5">
    <property type="entry name" value="METHIONYL-TRNA FORMYLTRANSFERASE, MITOCHONDRIAL"/>
    <property type="match status" value="1"/>
</dbReference>
<feature type="binding site" evidence="5">
    <location>
        <begin position="110"/>
        <end position="113"/>
    </location>
    <ligand>
        <name>(6S)-5,6,7,8-tetrahydrofolate</name>
        <dbReference type="ChEBI" id="CHEBI:57453"/>
    </ligand>
</feature>
<dbReference type="CDD" id="cd08704">
    <property type="entry name" value="Met_tRNA_FMT_C"/>
    <property type="match status" value="1"/>
</dbReference>
<dbReference type="Proteomes" id="UP000216454">
    <property type="component" value="Unassembled WGS sequence"/>
</dbReference>
<dbReference type="InterPro" id="IPR041711">
    <property type="entry name" value="Met-tRNA-FMT_N"/>
</dbReference>
<dbReference type="OrthoDB" id="9802815at2"/>
<proteinExistence type="inferred from homology"/>
<dbReference type="EMBL" id="MWWQ01000005">
    <property type="protein sequence ID" value="OZG52911.1"/>
    <property type="molecule type" value="Genomic_DNA"/>
</dbReference>
<evidence type="ECO:0000313" key="8">
    <source>
        <dbReference type="EMBL" id="OZG52911.1"/>
    </source>
</evidence>
<dbReference type="AlphaFoldDB" id="A0A261F1D0"/>
<dbReference type="InterPro" id="IPR044135">
    <property type="entry name" value="Met-tRNA-FMT_C"/>
</dbReference>
<evidence type="ECO:0000256" key="5">
    <source>
        <dbReference type="HAMAP-Rule" id="MF_00182"/>
    </source>
</evidence>